<dbReference type="PRINTS" id="PR00348">
    <property type="entry name" value="UBIQUITIN"/>
</dbReference>
<dbReference type="GO" id="GO:0008270">
    <property type="term" value="F:zinc ion binding"/>
    <property type="evidence" value="ECO:0007669"/>
    <property type="project" value="UniProtKB-KW"/>
</dbReference>
<dbReference type="SMART" id="SM00213">
    <property type="entry name" value="UBQ"/>
    <property type="match status" value="1"/>
</dbReference>
<gene>
    <name evidence="7" type="ORF">ACAT0790_LOCUS42202</name>
    <name evidence="8" type="ORF">ACAT0790_LOCUS42203</name>
</gene>
<keyword evidence="2 4" id="KW-0863">Zinc-finger</keyword>
<evidence type="ECO:0000313" key="7">
    <source>
        <dbReference type="EMBL" id="CAD9165434.1"/>
    </source>
</evidence>
<evidence type="ECO:0000256" key="3">
    <source>
        <dbReference type="ARBA" id="ARBA00022833"/>
    </source>
</evidence>
<dbReference type="InterPro" id="IPR050158">
    <property type="entry name" value="Ubiquitin_ubiquitin-like"/>
</dbReference>
<sequence>MGLSDDQLVNPGAVSDTLRCTICSEVYEDPVFSSGRPCQHVFCRTCLEKALQRQPRCPSCRAEVVPSRLQPHLVMRSLLDELHVHCGIGCGWTGRQDARPAHMLACPMKRLAEATAQLAERDHWLAERDAEIAALRARVRERDEAIAQRCAQIMQQEKQLEDYRGWLARLAGSSAQKDTQIAALHVMLAGTRRCAESEAAARLAEVQAETAAKAVEHARVASLAAARRAEVLREGAKQARRDAGLQDVEMLPWNRLPDKQPKKPCDLQIFVRELTGRTLTLKVEAEDTIDSVKLMIQDRTGIPGRCFYLTYAGKNLADARLVADYNISKDCTLTMLMRLYSMRLDSSSSRRCDQEPVAKRRRGRS</sequence>
<organism evidence="7">
    <name type="scientific">Alexandrium catenella</name>
    <name type="common">Red tide dinoflagellate</name>
    <name type="synonym">Gonyaulax catenella</name>
    <dbReference type="NCBI Taxonomy" id="2925"/>
    <lineage>
        <taxon>Eukaryota</taxon>
        <taxon>Sar</taxon>
        <taxon>Alveolata</taxon>
        <taxon>Dinophyceae</taxon>
        <taxon>Gonyaulacales</taxon>
        <taxon>Pyrocystaceae</taxon>
        <taxon>Alexandrium</taxon>
    </lineage>
</organism>
<accession>A0A6T9QBD0</accession>
<dbReference type="Gene3D" id="3.10.20.90">
    <property type="entry name" value="Phosphatidylinositol 3-kinase Catalytic Subunit, Chain A, domain 1"/>
    <property type="match status" value="1"/>
</dbReference>
<dbReference type="InterPro" id="IPR013083">
    <property type="entry name" value="Znf_RING/FYVE/PHD"/>
</dbReference>
<dbReference type="PROSITE" id="PS50089">
    <property type="entry name" value="ZF_RING_2"/>
    <property type="match status" value="1"/>
</dbReference>
<dbReference type="SUPFAM" id="SSF54236">
    <property type="entry name" value="Ubiquitin-like"/>
    <property type="match status" value="1"/>
</dbReference>
<dbReference type="InterPro" id="IPR000626">
    <property type="entry name" value="Ubiquitin-like_dom"/>
</dbReference>
<feature type="domain" description="RING-type" evidence="6">
    <location>
        <begin position="20"/>
        <end position="61"/>
    </location>
</feature>
<dbReference type="AlphaFoldDB" id="A0A6T9QBD0"/>
<evidence type="ECO:0000256" key="2">
    <source>
        <dbReference type="ARBA" id="ARBA00022771"/>
    </source>
</evidence>
<name>A0A6T9QBD0_ALECA</name>
<evidence type="ECO:0008006" key="9">
    <source>
        <dbReference type="Google" id="ProtNLM"/>
    </source>
</evidence>
<dbReference type="InterPro" id="IPR017907">
    <property type="entry name" value="Znf_RING_CS"/>
</dbReference>
<dbReference type="Pfam" id="PF13923">
    <property type="entry name" value="zf-C3HC4_2"/>
    <property type="match status" value="1"/>
</dbReference>
<dbReference type="PROSITE" id="PS00518">
    <property type="entry name" value="ZF_RING_1"/>
    <property type="match status" value="1"/>
</dbReference>
<evidence type="ECO:0000313" key="8">
    <source>
        <dbReference type="EMBL" id="CAD9165435.1"/>
    </source>
</evidence>
<protein>
    <recommendedName>
        <fullName evidence="9">RING-type E3 ubiquitin transferase</fullName>
    </recommendedName>
</protein>
<proteinExistence type="predicted"/>
<evidence type="ECO:0000256" key="4">
    <source>
        <dbReference type="PROSITE-ProRule" id="PRU00175"/>
    </source>
</evidence>
<evidence type="ECO:0000256" key="1">
    <source>
        <dbReference type="ARBA" id="ARBA00022723"/>
    </source>
</evidence>
<dbReference type="SUPFAM" id="SSF57850">
    <property type="entry name" value="RING/U-box"/>
    <property type="match status" value="1"/>
</dbReference>
<dbReference type="Pfam" id="PF00240">
    <property type="entry name" value="ubiquitin"/>
    <property type="match status" value="1"/>
</dbReference>
<dbReference type="PANTHER" id="PTHR10666">
    <property type="entry name" value="UBIQUITIN"/>
    <property type="match status" value="1"/>
</dbReference>
<dbReference type="InterPro" id="IPR001841">
    <property type="entry name" value="Znf_RING"/>
</dbReference>
<dbReference type="InterPro" id="IPR029071">
    <property type="entry name" value="Ubiquitin-like_domsf"/>
</dbReference>
<evidence type="ECO:0000259" key="6">
    <source>
        <dbReference type="PROSITE" id="PS50089"/>
    </source>
</evidence>
<keyword evidence="1" id="KW-0479">Metal-binding</keyword>
<dbReference type="PROSITE" id="PS50053">
    <property type="entry name" value="UBIQUITIN_2"/>
    <property type="match status" value="1"/>
</dbReference>
<dbReference type="SMART" id="SM00184">
    <property type="entry name" value="RING"/>
    <property type="match status" value="1"/>
</dbReference>
<dbReference type="InterPro" id="IPR019956">
    <property type="entry name" value="Ubiquitin_dom"/>
</dbReference>
<feature type="domain" description="Ubiquitin-like" evidence="5">
    <location>
        <begin position="267"/>
        <end position="342"/>
    </location>
</feature>
<dbReference type="EMBL" id="HBGE01070380">
    <property type="protein sequence ID" value="CAD9165434.1"/>
    <property type="molecule type" value="Transcribed_RNA"/>
</dbReference>
<dbReference type="EMBL" id="HBGE01070381">
    <property type="protein sequence ID" value="CAD9165435.1"/>
    <property type="molecule type" value="Transcribed_RNA"/>
</dbReference>
<dbReference type="Gene3D" id="3.30.40.10">
    <property type="entry name" value="Zinc/RING finger domain, C3HC4 (zinc finger)"/>
    <property type="match status" value="1"/>
</dbReference>
<evidence type="ECO:0000259" key="5">
    <source>
        <dbReference type="PROSITE" id="PS50053"/>
    </source>
</evidence>
<reference evidence="7" key="1">
    <citation type="submission" date="2021-01" db="EMBL/GenBank/DDBJ databases">
        <authorList>
            <person name="Corre E."/>
            <person name="Pelletier E."/>
            <person name="Niang G."/>
            <person name="Scheremetjew M."/>
            <person name="Finn R."/>
            <person name="Kale V."/>
            <person name="Holt S."/>
            <person name="Cochrane G."/>
            <person name="Meng A."/>
            <person name="Brown T."/>
            <person name="Cohen L."/>
        </authorList>
    </citation>
    <scope>NUCLEOTIDE SEQUENCE</scope>
    <source>
        <strain evidence="7">OF101</strain>
    </source>
</reference>
<keyword evidence="3" id="KW-0862">Zinc</keyword>